<sequence>MASTVTKTVNIQTSPEHVWDFLNDLANWPKWAVHNVFSATPGLNGYWLMEGPRGTQQVKMLSNKGLGILDQEFKDPVEGNWLVPCRVVAGSTGAHFMMTFTKPAEMPDEPFYQAVQLIEQEMAKLKEVLESHPS</sequence>
<dbReference type="RefSeq" id="WP_140466292.1">
    <property type="nucleotide sequence ID" value="NZ_RCYZ01000003.1"/>
</dbReference>
<protein>
    <recommendedName>
        <fullName evidence="3">SRPBCC family protein</fullName>
    </recommendedName>
</protein>
<keyword evidence="2" id="KW-1185">Reference proteome</keyword>
<name>A0A502GXM0_9BACT</name>
<dbReference type="Proteomes" id="UP000317646">
    <property type="component" value="Unassembled WGS sequence"/>
</dbReference>
<evidence type="ECO:0008006" key="3">
    <source>
        <dbReference type="Google" id="ProtNLM"/>
    </source>
</evidence>
<dbReference type="OrthoDB" id="880456at2"/>
<proteinExistence type="predicted"/>
<dbReference type="InterPro" id="IPR023393">
    <property type="entry name" value="START-like_dom_sf"/>
</dbReference>
<evidence type="ECO:0000313" key="1">
    <source>
        <dbReference type="EMBL" id="TPG66654.1"/>
    </source>
</evidence>
<dbReference type="Gene3D" id="3.30.530.20">
    <property type="match status" value="1"/>
</dbReference>
<dbReference type="InterPro" id="IPR019587">
    <property type="entry name" value="Polyketide_cyclase/dehydratase"/>
</dbReference>
<dbReference type="Pfam" id="PF10604">
    <property type="entry name" value="Polyketide_cyc2"/>
    <property type="match status" value="1"/>
</dbReference>
<accession>A0A502GXM0</accession>
<gene>
    <name evidence="1" type="ORF">EAH73_09705</name>
</gene>
<dbReference type="SUPFAM" id="SSF55961">
    <property type="entry name" value="Bet v1-like"/>
    <property type="match status" value="1"/>
</dbReference>
<comment type="caution">
    <text evidence="1">The sequence shown here is derived from an EMBL/GenBank/DDBJ whole genome shotgun (WGS) entry which is preliminary data.</text>
</comment>
<reference evidence="1 2" key="1">
    <citation type="journal article" date="2019" name="Environ. Microbiol.">
        <title>Species interactions and distinct microbial communities in high Arctic permafrost affected cryosols are associated with the CH4 and CO2 gas fluxes.</title>
        <authorList>
            <person name="Altshuler I."/>
            <person name="Hamel J."/>
            <person name="Turney S."/>
            <person name="Magnuson E."/>
            <person name="Levesque R."/>
            <person name="Greer C."/>
            <person name="Whyte L.G."/>
        </authorList>
    </citation>
    <scope>NUCLEOTIDE SEQUENCE [LARGE SCALE GENOMIC DNA]</scope>
    <source>
        <strain evidence="1 2">S9.2P</strain>
    </source>
</reference>
<evidence type="ECO:0000313" key="2">
    <source>
        <dbReference type="Proteomes" id="UP000317646"/>
    </source>
</evidence>
<dbReference type="AlphaFoldDB" id="A0A502GXM0"/>
<dbReference type="EMBL" id="RCYZ01000003">
    <property type="protein sequence ID" value="TPG66654.1"/>
    <property type="molecule type" value="Genomic_DNA"/>
</dbReference>
<organism evidence="1 2">
    <name type="scientific">Hymenobacter nivis</name>
    <dbReference type="NCBI Taxonomy" id="1850093"/>
    <lineage>
        <taxon>Bacteria</taxon>
        <taxon>Pseudomonadati</taxon>
        <taxon>Bacteroidota</taxon>
        <taxon>Cytophagia</taxon>
        <taxon>Cytophagales</taxon>
        <taxon>Hymenobacteraceae</taxon>
        <taxon>Hymenobacter</taxon>
    </lineage>
</organism>